<evidence type="ECO:0000313" key="2">
    <source>
        <dbReference type="EMBL" id="QDU70234.1"/>
    </source>
</evidence>
<name>A0A518BTD6_9BACT</name>
<accession>A0A518BTD6</accession>
<proteinExistence type="predicted"/>
<dbReference type="Proteomes" id="UP000320386">
    <property type="component" value="Chromosome"/>
</dbReference>
<organism evidence="2 3">
    <name type="scientific">Mucisphaera calidilacus</name>
    <dbReference type="NCBI Taxonomy" id="2527982"/>
    <lineage>
        <taxon>Bacteria</taxon>
        <taxon>Pseudomonadati</taxon>
        <taxon>Planctomycetota</taxon>
        <taxon>Phycisphaerae</taxon>
        <taxon>Phycisphaerales</taxon>
        <taxon>Phycisphaeraceae</taxon>
        <taxon>Mucisphaera</taxon>
    </lineage>
</organism>
<gene>
    <name evidence="2" type="ORF">Pan265_00560</name>
</gene>
<evidence type="ECO:0000313" key="3">
    <source>
        <dbReference type="Proteomes" id="UP000320386"/>
    </source>
</evidence>
<dbReference type="OrthoDB" id="9923096at2"/>
<feature type="compositionally biased region" description="Low complexity" evidence="1">
    <location>
        <begin position="291"/>
        <end position="307"/>
    </location>
</feature>
<dbReference type="AlphaFoldDB" id="A0A518BTD6"/>
<dbReference type="RefSeq" id="WP_145444247.1">
    <property type="nucleotide sequence ID" value="NZ_CP036280.1"/>
</dbReference>
<feature type="compositionally biased region" description="Polar residues" evidence="1">
    <location>
        <begin position="19"/>
        <end position="36"/>
    </location>
</feature>
<reference evidence="2 3" key="1">
    <citation type="submission" date="2019-02" db="EMBL/GenBank/DDBJ databases">
        <title>Deep-cultivation of Planctomycetes and their phenomic and genomic characterization uncovers novel biology.</title>
        <authorList>
            <person name="Wiegand S."/>
            <person name="Jogler M."/>
            <person name="Boedeker C."/>
            <person name="Pinto D."/>
            <person name="Vollmers J."/>
            <person name="Rivas-Marin E."/>
            <person name="Kohn T."/>
            <person name="Peeters S.H."/>
            <person name="Heuer A."/>
            <person name="Rast P."/>
            <person name="Oberbeckmann S."/>
            <person name="Bunk B."/>
            <person name="Jeske O."/>
            <person name="Meyerdierks A."/>
            <person name="Storesund J.E."/>
            <person name="Kallscheuer N."/>
            <person name="Luecker S."/>
            <person name="Lage O.M."/>
            <person name="Pohl T."/>
            <person name="Merkel B.J."/>
            <person name="Hornburger P."/>
            <person name="Mueller R.-W."/>
            <person name="Bruemmer F."/>
            <person name="Labrenz M."/>
            <person name="Spormann A.M."/>
            <person name="Op den Camp H."/>
            <person name="Overmann J."/>
            <person name="Amann R."/>
            <person name="Jetten M.S.M."/>
            <person name="Mascher T."/>
            <person name="Medema M.H."/>
            <person name="Devos D.P."/>
            <person name="Kaster A.-K."/>
            <person name="Ovreas L."/>
            <person name="Rohde M."/>
            <person name="Galperin M.Y."/>
            <person name="Jogler C."/>
        </authorList>
    </citation>
    <scope>NUCLEOTIDE SEQUENCE [LARGE SCALE GENOMIC DNA]</scope>
    <source>
        <strain evidence="2 3">Pan265</strain>
    </source>
</reference>
<dbReference type="KEGG" id="mcad:Pan265_00560"/>
<dbReference type="EMBL" id="CP036280">
    <property type="protein sequence ID" value="QDU70234.1"/>
    <property type="molecule type" value="Genomic_DNA"/>
</dbReference>
<protein>
    <submittedName>
        <fullName evidence="2">Uncharacterized protein</fullName>
    </submittedName>
</protein>
<feature type="region of interest" description="Disordered" evidence="1">
    <location>
        <begin position="18"/>
        <end position="61"/>
    </location>
</feature>
<sequence length="505" mass="55225">MDDARTRQALDELAEVFLTGTSNDQTAPEPTQASPTQPHPTELRLSGTEPDDQPVSDRPPVGREAVILGNLPGLGDAWLGQYAQHLADEHGPVALLHLDHDAIDLEVIGEQQTSRPPGRIPPANRERDDLTQALDELALDDNSPVARLLVHVQPYADGEIQIQAVARLAALDRWTLLCGADDAAIVACYRMLKHLLEATDQPGPRRIGLMILGSSEIEGLEAARKVQAAAQSHMNRPIDLVGSLARMRPVHTRPVGRFTPVDRMWLRLRGWLDDLEHDELPETTSDTTRGDTAMTQAQPAADTPTTTSQHADDDLDLDLSAEQAVAGRTARSRIGELAQPIAESAATSTAAPAAETAEPDPIALMIDNPDLGLHDAIRLDAVCPHQPDVAMLLDAHGRLHLVRTHRRAPRSAVADNTHTDLPALHQALLDLADARRWARQHLQLLQLTQRQCRFDPDARPVMHLATERADLGLELTQRLGNALRLHLLQHVRLGDVSGWHLTPLS</sequence>
<keyword evidence="3" id="KW-1185">Reference proteome</keyword>
<evidence type="ECO:0000256" key="1">
    <source>
        <dbReference type="SAM" id="MobiDB-lite"/>
    </source>
</evidence>
<feature type="region of interest" description="Disordered" evidence="1">
    <location>
        <begin position="279"/>
        <end position="312"/>
    </location>
</feature>